<keyword evidence="1" id="KW-0812">Transmembrane</keyword>
<feature type="domain" description="Immunoglobulin" evidence="3">
    <location>
        <begin position="26"/>
        <end position="128"/>
    </location>
</feature>
<dbReference type="OrthoDB" id="8741746at2759"/>
<dbReference type="PANTHER" id="PTHR21063">
    <property type="entry name" value="LFA-3"/>
    <property type="match status" value="1"/>
</dbReference>
<evidence type="ECO:0000256" key="2">
    <source>
        <dbReference type="SAM" id="SignalP"/>
    </source>
</evidence>
<sequence>MIMKIFFNVIAITILYNVAPGFVSDKVSVSVKELDSVTLHTGVKTNQQEAIQWYFSSTCIAHISGDLSFICTDVQCNEGTERFRDRLKLDHQTGSLTIMNITNTDSGEYILEIINSKYSEEIFSVSVTGVSAAELYEMKEGGSVTLDSGVIKRPNDVVTWYFNETEITEDQSEICTDVQCKERFRDRLKLDNQTGSLTITDTRTTDSGLYKLQMIISDSSFSITRVKRFSVSVTDSGLSIGAVAGIVIVVLLVDAAAVAAGVVYCRSRSRTAVPQNEDDDNFTV</sequence>
<organism evidence="4 5">
    <name type="scientific">Onychostoma macrolepis</name>
    <dbReference type="NCBI Taxonomy" id="369639"/>
    <lineage>
        <taxon>Eukaryota</taxon>
        <taxon>Metazoa</taxon>
        <taxon>Chordata</taxon>
        <taxon>Craniata</taxon>
        <taxon>Vertebrata</taxon>
        <taxon>Euteleostomi</taxon>
        <taxon>Actinopterygii</taxon>
        <taxon>Neopterygii</taxon>
        <taxon>Teleostei</taxon>
        <taxon>Ostariophysi</taxon>
        <taxon>Cypriniformes</taxon>
        <taxon>Cyprinidae</taxon>
        <taxon>Acrossocheilinae</taxon>
        <taxon>Onychostoma</taxon>
    </lineage>
</organism>
<reference evidence="4 5" key="1">
    <citation type="submission" date="2020-04" db="EMBL/GenBank/DDBJ databases">
        <title>Chromosome-level genome assembly of a cyprinid fish Onychostoma macrolepis by integration of Nanopore Sequencing, Bionano and Hi-C technology.</title>
        <authorList>
            <person name="Wang D."/>
        </authorList>
    </citation>
    <scope>NUCLEOTIDE SEQUENCE [LARGE SCALE GENOMIC DNA]</scope>
    <source>
        <strain evidence="4">SWU-2019</strain>
        <tissue evidence="4">Muscle</tissue>
    </source>
</reference>
<dbReference type="SMART" id="SM00409">
    <property type="entry name" value="IG"/>
    <property type="match status" value="2"/>
</dbReference>
<dbReference type="Gene3D" id="2.60.40.10">
    <property type="entry name" value="Immunoglobulins"/>
    <property type="match status" value="2"/>
</dbReference>
<dbReference type="Pfam" id="PF07686">
    <property type="entry name" value="V-set"/>
    <property type="match status" value="2"/>
</dbReference>
<dbReference type="AlphaFoldDB" id="A0A7J6BQF1"/>
<proteinExistence type="predicted"/>
<dbReference type="SUPFAM" id="SSF48726">
    <property type="entry name" value="Immunoglobulin"/>
    <property type="match status" value="2"/>
</dbReference>
<evidence type="ECO:0000313" key="4">
    <source>
        <dbReference type="EMBL" id="KAF4097239.1"/>
    </source>
</evidence>
<dbReference type="Proteomes" id="UP000579812">
    <property type="component" value="Unassembled WGS sequence"/>
</dbReference>
<feature type="domain" description="Immunoglobulin" evidence="3">
    <location>
        <begin position="133"/>
        <end position="229"/>
    </location>
</feature>
<dbReference type="InterPro" id="IPR036179">
    <property type="entry name" value="Ig-like_dom_sf"/>
</dbReference>
<comment type="caution">
    <text evidence="4">The sequence shown here is derived from an EMBL/GenBank/DDBJ whole genome shotgun (WGS) entry which is preliminary data.</text>
</comment>
<dbReference type="InterPro" id="IPR013106">
    <property type="entry name" value="Ig_V-set"/>
</dbReference>
<accession>A0A7J6BQF1</accession>
<dbReference type="InterPro" id="IPR003599">
    <property type="entry name" value="Ig_sub"/>
</dbReference>
<evidence type="ECO:0000313" key="5">
    <source>
        <dbReference type="Proteomes" id="UP000579812"/>
    </source>
</evidence>
<keyword evidence="5" id="KW-1185">Reference proteome</keyword>
<dbReference type="InterPro" id="IPR013783">
    <property type="entry name" value="Ig-like_fold"/>
</dbReference>
<keyword evidence="2" id="KW-0732">Signal</keyword>
<feature type="chain" id="PRO_5029815724" description="Immunoglobulin domain-containing protein" evidence="2">
    <location>
        <begin position="22"/>
        <end position="284"/>
    </location>
</feature>
<feature type="signal peptide" evidence="2">
    <location>
        <begin position="1"/>
        <end position="21"/>
    </location>
</feature>
<evidence type="ECO:0000256" key="1">
    <source>
        <dbReference type="SAM" id="Phobius"/>
    </source>
</evidence>
<dbReference type="EMBL" id="JAAMOB010000022">
    <property type="protein sequence ID" value="KAF4097239.1"/>
    <property type="molecule type" value="Genomic_DNA"/>
</dbReference>
<evidence type="ECO:0000259" key="3">
    <source>
        <dbReference type="SMART" id="SM00409"/>
    </source>
</evidence>
<keyword evidence="1" id="KW-1133">Transmembrane helix</keyword>
<dbReference type="PANTHER" id="PTHR21063:SF4">
    <property type="entry name" value="CD48 ANTIGEN-RELATED"/>
    <property type="match status" value="1"/>
</dbReference>
<protein>
    <recommendedName>
        <fullName evidence="3">Immunoglobulin domain-containing protein</fullName>
    </recommendedName>
</protein>
<feature type="transmembrane region" description="Helical" evidence="1">
    <location>
        <begin position="238"/>
        <end position="265"/>
    </location>
</feature>
<name>A0A7J6BQF1_9TELE</name>
<gene>
    <name evidence="4" type="ORF">G5714_021247</name>
</gene>
<keyword evidence="1" id="KW-0472">Membrane</keyword>